<accession>M6CXC9</accession>
<evidence type="ECO:0000313" key="2">
    <source>
        <dbReference type="Proteomes" id="UP000011988"/>
    </source>
</evidence>
<dbReference type="AlphaFoldDB" id="M6CXC9"/>
<reference evidence="1 2" key="1">
    <citation type="submission" date="2013-01" db="EMBL/GenBank/DDBJ databases">
        <authorList>
            <person name="Harkins D.M."/>
            <person name="Durkin A.S."/>
            <person name="Brinkac L.M."/>
            <person name="Haft D.H."/>
            <person name="Selengut J.D."/>
            <person name="Sanka R."/>
            <person name="DePew J."/>
            <person name="Purushe J."/>
            <person name="Galloway R.L."/>
            <person name="Vinetz J.M."/>
            <person name="Sutton G.G."/>
            <person name="Nierman W.C."/>
            <person name="Fouts D.E."/>
        </authorList>
    </citation>
    <scope>NUCLEOTIDE SEQUENCE [LARGE SCALE GENOMIC DNA]</scope>
    <source>
        <strain evidence="1 2">79601</strain>
    </source>
</reference>
<organism evidence="1 2">
    <name type="scientific">Leptospira alstonii serovar Sichuan str. 79601</name>
    <dbReference type="NCBI Taxonomy" id="1218565"/>
    <lineage>
        <taxon>Bacteria</taxon>
        <taxon>Pseudomonadati</taxon>
        <taxon>Spirochaetota</taxon>
        <taxon>Spirochaetia</taxon>
        <taxon>Leptospirales</taxon>
        <taxon>Leptospiraceae</taxon>
        <taxon>Leptospira</taxon>
    </lineage>
</organism>
<dbReference type="EMBL" id="ANIK01000064">
    <property type="protein sequence ID" value="EMJ93613.1"/>
    <property type="molecule type" value="Genomic_DNA"/>
</dbReference>
<comment type="caution">
    <text evidence="1">The sequence shown here is derived from an EMBL/GenBank/DDBJ whole genome shotgun (WGS) entry which is preliminary data.</text>
</comment>
<dbReference type="Proteomes" id="UP000011988">
    <property type="component" value="Unassembled WGS sequence"/>
</dbReference>
<protein>
    <submittedName>
        <fullName evidence="1">PF07600 family protein</fullName>
    </submittedName>
</protein>
<evidence type="ECO:0000313" key="1">
    <source>
        <dbReference type="EMBL" id="EMJ93613.1"/>
    </source>
</evidence>
<name>M6CXC9_9LEPT</name>
<dbReference type="Pfam" id="PF07600">
    <property type="entry name" value="DUF1564"/>
    <property type="match status" value="1"/>
</dbReference>
<dbReference type="PATRIC" id="fig|1218565.3.peg.3013"/>
<gene>
    <name evidence="1" type="ORF">LEP1GSC194_1764</name>
</gene>
<dbReference type="InterPro" id="IPR011458">
    <property type="entry name" value="DUF1564"/>
</dbReference>
<proteinExistence type="predicted"/>
<sequence>MPVEFDPFQYVPRTVFGMGTLLLNSDCKISSTLGENRSETITLLIPEDTWLCFSEKDVKALPRKIPELLRTYGKYLSTTKRLGKKAGRTLYQPSPGKQKMKRVNIRVSTGSWTLFGAHAQAHGVSRCYLFNYLLWLESVGVGDSIVDTMNAGVPAFHRSYSYILHIDLVNNEVTRKLRCRPISYFYALDYRDWLPS</sequence>